<dbReference type="Proteomes" id="UP000305906">
    <property type="component" value="Unassembled WGS sequence"/>
</dbReference>
<name>A0A5R9FLZ7_9ACTN</name>
<evidence type="ECO:0000313" key="2">
    <source>
        <dbReference type="EMBL" id="TLS42990.1"/>
    </source>
</evidence>
<proteinExistence type="predicted"/>
<feature type="domain" description="SnoaL-like" evidence="1">
    <location>
        <begin position="13"/>
        <end position="102"/>
    </location>
</feature>
<dbReference type="InterPro" id="IPR032710">
    <property type="entry name" value="NTF2-like_dom_sf"/>
</dbReference>
<evidence type="ECO:0000259" key="1">
    <source>
        <dbReference type="Pfam" id="PF12680"/>
    </source>
</evidence>
<sequence length="182" mass="19759">MSETLHSGAATVASWRAASERGDVDAAVACLSRDVVLSSPLTEQFRFEGPAQLGDFLTSAFTAVQDIRFHTQTCEGDAYSLFYRARVGAQPFEEAQLLRLDDEARIKEITLFGRPMPALTALMISAGSELARRQGRRGVAALMRASAAPVHAMVTFGDRRVVPLTRPAARRTCSGRSPHAPR</sequence>
<keyword evidence="3" id="KW-1185">Reference proteome</keyword>
<evidence type="ECO:0000313" key="3">
    <source>
        <dbReference type="Proteomes" id="UP000305906"/>
    </source>
</evidence>
<dbReference type="AlphaFoldDB" id="A0A5R9FLZ7"/>
<protein>
    <submittedName>
        <fullName evidence="2">Nuclear transport factor 2 family protein</fullName>
    </submittedName>
</protein>
<gene>
    <name evidence="2" type="ORF">FE633_27920</name>
</gene>
<dbReference type="Gene3D" id="3.10.450.50">
    <property type="match status" value="1"/>
</dbReference>
<dbReference type="EMBL" id="VBZC01000034">
    <property type="protein sequence ID" value="TLS42990.1"/>
    <property type="molecule type" value="Genomic_DNA"/>
</dbReference>
<organism evidence="2 3">
    <name type="scientific">Streptomyces montanus</name>
    <dbReference type="NCBI Taxonomy" id="2580423"/>
    <lineage>
        <taxon>Bacteria</taxon>
        <taxon>Bacillati</taxon>
        <taxon>Actinomycetota</taxon>
        <taxon>Actinomycetes</taxon>
        <taxon>Kitasatosporales</taxon>
        <taxon>Streptomycetaceae</taxon>
        <taxon>Streptomyces</taxon>
    </lineage>
</organism>
<dbReference type="InterPro" id="IPR037401">
    <property type="entry name" value="SnoaL-like"/>
</dbReference>
<comment type="caution">
    <text evidence="2">The sequence shown here is derived from an EMBL/GenBank/DDBJ whole genome shotgun (WGS) entry which is preliminary data.</text>
</comment>
<dbReference type="SUPFAM" id="SSF54427">
    <property type="entry name" value="NTF2-like"/>
    <property type="match status" value="1"/>
</dbReference>
<dbReference type="Pfam" id="PF12680">
    <property type="entry name" value="SnoaL_2"/>
    <property type="match status" value="1"/>
</dbReference>
<dbReference type="RefSeq" id="WP_138047951.1">
    <property type="nucleotide sequence ID" value="NZ_VBZC01000034.1"/>
</dbReference>
<accession>A0A5R9FLZ7</accession>
<reference evidence="2 3" key="1">
    <citation type="submission" date="2019-05" db="EMBL/GenBank/DDBJ databases">
        <title>Streptomyces sp. NEAU-C151, a novel actinomycete isolated from soil.</title>
        <authorList>
            <person name="Han L."/>
            <person name="Jiang H."/>
        </authorList>
    </citation>
    <scope>NUCLEOTIDE SEQUENCE [LARGE SCALE GENOMIC DNA]</scope>
    <source>
        <strain evidence="2 3">NEAU-C151</strain>
    </source>
</reference>